<organism evidence="2">
    <name type="scientific">Trichuris suis</name>
    <name type="common">pig whipworm</name>
    <dbReference type="NCBI Taxonomy" id="68888"/>
    <lineage>
        <taxon>Eukaryota</taxon>
        <taxon>Metazoa</taxon>
        <taxon>Ecdysozoa</taxon>
        <taxon>Nematoda</taxon>
        <taxon>Enoplea</taxon>
        <taxon>Dorylaimia</taxon>
        <taxon>Trichinellida</taxon>
        <taxon>Trichuridae</taxon>
        <taxon>Trichuris</taxon>
    </lineage>
</organism>
<gene>
    <name evidence="2" type="ORF">M514_02018</name>
</gene>
<dbReference type="AlphaFoldDB" id="A0A085NJK4"/>
<dbReference type="EMBL" id="KL367494">
    <property type="protein sequence ID" value="KFD69650.1"/>
    <property type="molecule type" value="Genomic_DNA"/>
</dbReference>
<sequence>MLMLPNRSTPTGVCRNPEVRNPEDEIPNVRNPECRNPERSKSRKPNYFVKRQEWKLGLGFLYYWKELYAGRQFLVIQESI</sequence>
<reference evidence="2" key="1">
    <citation type="journal article" date="2014" name="Nat. Genet.">
        <title>Genome and transcriptome of the porcine whipworm Trichuris suis.</title>
        <authorList>
            <person name="Jex A.R."/>
            <person name="Nejsum P."/>
            <person name="Schwarz E.M."/>
            <person name="Hu L."/>
            <person name="Young N.D."/>
            <person name="Hall R.S."/>
            <person name="Korhonen P.K."/>
            <person name="Liao S."/>
            <person name="Thamsborg S."/>
            <person name="Xia J."/>
            <person name="Xu P."/>
            <person name="Wang S."/>
            <person name="Scheerlinck J.P."/>
            <person name="Hofmann A."/>
            <person name="Sternberg P.W."/>
            <person name="Wang J."/>
            <person name="Gasser R.B."/>
        </authorList>
    </citation>
    <scope>NUCLEOTIDE SEQUENCE [LARGE SCALE GENOMIC DNA]</scope>
    <source>
        <strain evidence="2">DCEP-RM93F</strain>
    </source>
</reference>
<evidence type="ECO:0000313" key="2">
    <source>
        <dbReference type="EMBL" id="KFD69650.1"/>
    </source>
</evidence>
<evidence type="ECO:0000256" key="1">
    <source>
        <dbReference type="SAM" id="MobiDB-lite"/>
    </source>
</evidence>
<accession>A0A085NJK4</accession>
<protein>
    <submittedName>
        <fullName evidence="2">Uncharacterized protein</fullName>
    </submittedName>
</protein>
<proteinExistence type="predicted"/>
<feature type="compositionally biased region" description="Polar residues" evidence="1">
    <location>
        <begin position="1"/>
        <end position="11"/>
    </location>
</feature>
<feature type="region of interest" description="Disordered" evidence="1">
    <location>
        <begin position="1"/>
        <end position="43"/>
    </location>
</feature>
<name>A0A085NJK4_9BILA</name>
<dbReference type="Proteomes" id="UP000030758">
    <property type="component" value="Unassembled WGS sequence"/>
</dbReference>